<accession>A0A401Z2E0</accession>
<comment type="caution">
    <text evidence="2">The sequence shown here is derived from an EMBL/GenBank/DDBJ whole genome shotgun (WGS) entry which is preliminary data.</text>
</comment>
<evidence type="ECO:0000313" key="3">
    <source>
        <dbReference type="Proteomes" id="UP000286931"/>
    </source>
</evidence>
<evidence type="ECO:0000313" key="2">
    <source>
        <dbReference type="EMBL" id="GCE01075.1"/>
    </source>
</evidence>
<evidence type="ECO:0000256" key="1">
    <source>
        <dbReference type="SAM" id="MobiDB-lite"/>
    </source>
</evidence>
<dbReference type="Proteomes" id="UP000286931">
    <property type="component" value="Unassembled WGS sequence"/>
</dbReference>
<dbReference type="EMBL" id="BIFH01000045">
    <property type="protein sequence ID" value="GCE01075.1"/>
    <property type="molecule type" value="Genomic_DNA"/>
</dbReference>
<sequence>MDSSIVRAHPHAAGARKEGLRAGTSRVAWGGRLGDEAPSRGGRAGVAVVARGRAGVRTTGVRIRFASDGWGRRISVTCGFAGPAGRIRCRVPVSCAPAPSTPLPRPTRATYSTHPGSLPGQPDRTASPPTPLLAGFRRATRESRQNCRVPAVPNAGGGPPHVPDRPRTGIPQAKDQPSPHTPTGHRAPPGSVPARRRVAGRSASCSPPAHPPHPALRAVASFASPRRRSAVGRREVCRRRPVPRCRWPGP</sequence>
<feature type="region of interest" description="Disordered" evidence="1">
    <location>
        <begin position="97"/>
        <end position="235"/>
    </location>
</feature>
<protein>
    <submittedName>
        <fullName evidence="2">Uncharacterized protein</fullName>
    </submittedName>
</protein>
<dbReference type="AlphaFoldDB" id="A0A401Z2E0"/>
<proteinExistence type="predicted"/>
<gene>
    <name evidence="2" type="ORF">EHYA_08814</name>
</gene>
<reference evidence="2 3" key="1">
    <citation type="submission" date="2018-12" db="EMBL/GenBank/DDBJ databases">
        <title>Draft genome sequence of Embleya hyalina NBRC 13850T.</title>
        <authorList>
            <person name="Komaki H."/>
            <person name="Hosoyama A."/>
            <person name="Kimura A."/>
            <person name="Ichikawa N."/>
            <person name="Tamura T."/>
        </authorList>
    </citation>
    <scope>NUCLEOTIDE SEQUENCE [LARGE SCALE GENOMIC DNA]</scope>
    <source>
        <strain evidence="2 3">NBRC 13850</strain>
    </source>
</reference>
<feature type="compositionally biased region" description="Basic residues" evidence="1">
    <location>
        <begin position="225"/>
        <end position="235"/>
    </location>
</feature>
<keyword evidence="3" id="KW-1185">Reference proteome</keyword>
<organism evidence="2 3">
    <name type="scientific">Embleya hyalina</name>
    <dbReference type="NCBI Taxonomy" id="516124"/>
    <lineage>
        <taxon>Bacteria</taxon>
        <taxon>Bacillati</taxon>
        <taxon>Actinomycetota</taxon>
        <taxon>Actinomycetes</taxon>
        <taxon>Kitasatosporales</taxon>
        <taxon>Streptomycetaceae</taxon>
        <taxon>Embleya</taxon>
    </lineage>
</organism>
<name>A0A401Z2E0_9ACTN</name>